<proteinExistence type="predicted"/>
<reference evidence="1" key="2">
    <citation type="submission" date="2020-09" db="EMBL/GenBank/DDBJ databases">
        <authorList>
            <person name="Sun Q."/>
            <person name="Kim S."/>
        </authorList>
    </citation>
    <scope>NUCLEOTIDE SEQUENCE</scope>
    <source>
        <strain evidence="1">KCTC 32255</strain>
    </source>
</reference>
<dbReference type="Pfam" id="PF11390">
    <property type="entry name" value="FdsD"/>
    <property type="match status" value="1"/>
</dbReference>
<evidence type="ECO:0008006" key="3">
    <source>
        <dbReference type="Google" id="ProtNLM"/>
    </source>
</evidence>
<reference evidence="1" key="1">
    <citation type="journal article" date="2014" name="Int. J. Syst. Evol. Microbiol.">
        <title>Complete genome sequence of Corynebacterium casei LMG S-19264T (=DSM 44701T), isolated from a smear-ripened cheese.</title>
        <authorList>
            <consortium name="US DOE Joint Genome Institute (JGI-PGF)"/>
            <person name="Walter F."/>
            <person name="Albersmeier A."/>
            <person name="Kalinowski J."/>
            <person name="Ruckert C."/>
        </authorList>
    </citation>
    <scope>NUCLEOTIDE SEQUENCE</scope>
    <source>
        <strain evidence="1">KCTC 32255</strain>
    </source>
</reference>
<gene>
    <name evidence="1" type="ORF">GCM10011614_28150</name>
</gene>
<comment type="caution">
    <text evidence="1">The sequence shown here is derived from an EMBL/GenBank/DDBJ whole genome shotgun (WGS) entry which is preliminary data.</text>
</comment>
<evidence type="ECO:0000313" key="1">
    <source>
        <dbReference type="EMBL" id="GGZ11501.1"/>
    </source>
</evidence>
<dbReference type="AlphaFoldDB" id="A0A918UI47"/>
<dbReference type="RefSeq" id="WP_189621886.1">
    <property type="nucleotide sequence ID" value="NZ_BMZA01000012.1"/>
</dbReference>
<keyword evidence="2" id="KW-1185">Reference proteome</keyword>
<dbReference type="EMBL" id="BMZA01000012">
    <property type="protein sequence ID" value="GGZ11501.1"/>
    <property type="molecule type" value="Genomic_DNA"/>
</dbReference>
<protein>
    <recommendedName>
        <fullName evidence="3">Formate dehydrogenase</fullName>
    </recommendedName>
</protein>
<organism evidence="1 2">
    <name type="scientific">Novosphingobium colocasiae</name>
    <dbReference type="NCBI Taxonomy" id="1256513"/>
    <lineage>
        <taxon>Bacteria</taxon>
        <taxon>Pseudomonadati</taxon>
        <taxon>Pseudomonadota</taxon>
        <taxon>Alphaproteobacteria</taxon>
        <taxon>Sphingomonadales</taxon>
        <taxon>Sphingomonadaceae</taxon>
        <taxon>Novosphingobium</taxon>
    </lineage>
</organism>
<dbReference type="InterPro" id="IPR021074">
    <property type="entry name" value="Formate_DH_dsu"/>
</dbReference>
<accession>A0A918UI47</accession>
<dbReference type="Proteomes" id="UP000648075">
    <property type="component" value="Unassembled WGS sequence"/>
</dbReference>
<evidence type="ECO:0000313" key="2">
    <source>
        <dbReference type="Proteomes" id="UP000648075"/>
    </source>
</evidence>
<name>A0A918UI47_9SPHN</name>
<sequence>MSEGQPAELRMATQIARNLAVLGEKAAVQRTAEHIKAYWDPRMIARLRDLAPVSGSDLIAAIVAEIPSGRSHET</sequence>